<accession>A0A2S8B5V9</accession>
<dbReference type="Gene3D" id="1.20.1250.20">
    <property type="entry name" value="MFS general substrate transporter like domains"/>
    <property type="match status" value="1"/>
</dbReference>
<comment type="caution">
    <text evidence="8">The sequence shown here is derived from an EMBL/GenBank/DDBJ whole genome shotgun (WGS) entry which is preliminary data.</text>
</comment>
<protein>
    <submittedName>
        <fullName evidence="8">MFS transporter</fullName>
    </submittedName>
</protein>
<feature type="transmembrane region" description="Helical" evidence="6">
    <location>
        <begin position="149"/>
        <end position="171"/>
    </location>
</feature>
<comment type="subcellular location">
    <subcellularLocation>
        <location evidence="1">Membrane</location>
        <topology evidence="1">Multi-pass membrane protein</topology>
    </subcellularLocation>
</comment>
<evidence type="ECO:0000313" key="9">
    <source>
        <dbReference type="Proteomes" id="UP000238954"/>
    </source>
</evidence>
<evidence type="ECO:0000256" key="2">
    <source>
        <dbReference type="ARBA" id="ARBA00022448"/>
    </source>
</evidence>
<dbReference type="Proteomes" id="UP000238954">
    <property type="component" value="Chromosome"/>
</dbReference>
<dbReference type="EMBL" id="PHFW01000002">
    <property type="protein sequence ID" value="PQM27728.1"/>
    <property type="molecule type" value="Genomic_DNA"/>
</dbReference>
<dbReference type="OrthoDB" id="9812221at2"/>
<evidence type="ECO:0000256" key="3">
    <source>
        <dbReference type="ARBA" id="ARBA00022692"/>
    </source>
</evidence>
<evidence type="ECO:0000256" key="6">
    <source>
        <dbReference type="SAM" id="Phobius"/>
    </source>
</evidence>
<dbReference type="AlphaFoldDB" id="A0A2S8B5V9"/>
<dbReference type="InterPro" id="IPR036259">
    <property type="entry name" value="MFS_trans_sf"/>
</dbReference>
<dbReference type="GO" id="GO:0022857">
    <property type="term" value="F:transmembrane transporter activity"/>
    <property type="evidence" value="ECO:0007669"/>
    <property type="project" value="InterPro"/>
</dbReference>
<evidence type="ECO:0000256" key="1">
    <source>
        <dbReference type="ARBA" id="ARBA00004141"/>
    </source>
</evidence>
<reference evidence="9" key="1">
    <citation type="submission" date="2017-11" db="EMBL/GenBank/DDBJ databases">
        <title>The complete genome sequence of Sphingopyxis pomeranensis sp. nov. strain WS5A3p.</title>
        <authorList>
            <person name="Kaminski M.A."/>
        </authorList>
    </citation>
    <scope>NUCLEOTIDE SEQUENCE [LARGE SCALE GENOMIC DNA]</scope>
    <source>
        <strain evidence="9">WS5A3p</strain>
    </source>
</reference>
<organism evidence="8 9">
    <name type="scientific">Sphingopyxis lindanitolerans</name>
    <dbReference type="NCBI Taxonomy" id="2054227"/>
    <lineage>
        <taxon>Bacteria</taxon>
        <taxon>Pseudomonadati</taxon>
        <taxon>Pseudomonadota</taxon>
        <taxon>Alphaproteobacteria</taxon>
        <taxon>Sphingomonadales</taxon>
        <taxon>Sphingomonadaceae</taxon>
        <taxon>Sphingopyxis</taxon>
    </lineage>
</organism>
<dbReference type="PANTHER" id="PTHR42718">
    <property type="entry name" value="MAJOR FACILITATOR SUPERFAMILY MULTIDRUG TRANSPORTER MFSC"/>
    <property type="match status" value="1"/>
</dbReference>
<dbReference type="InterPro" id="IPR011701">
    <property type="entry name" value="MFS"/>
</dbReference>
<feature type="transmembrane region" description="Helical" evidence="6">
    <location>
        <begin position="375"/>
        <end position="394"/>
    </location>
</feature>
<name>A0A2S8B5V9_9SPHN</name>
<feature type="transmembrane region" description="Helical" evidence="6">
    <location>
        <begin position="415"/>
        <end position="438"/>
    </location>
</feature>
<evidence type="ECO:0000313" key="8">
    <source>
        <dbReference type="EMBL" id="PQM27728.1"/>
    </source>
</evidence>
<evidence type="ECO:0000256" key="5">
    <source>
        <dbReference type="ARBA" id="ARBA00023136"/>
    </source>
</evidence>
<keyword evidence="2" id="KW-0813">Transport</keyword>
<dbReference type="SUPFAM" id="SSF103473">
    <property type="entry name" value="MFS general substrate transporter"/>
    <property type="match status" value="1"/>
</dbReference>
<dbReference type="RefSeq" id="WP_105997990.1">
    <property type="nucleotide sequence ID" value="NZ_CM009578.1"/>
</dbReference>
<feature type="transmembrane region" description="Helical" evidence="6">
    <location>
        <begin position="177"/>
        <end position="199"/>
    </location>
</feature>
<feature type="transmembrane region" description="Helical" evidence="6">
    <location>
        <begin position="280"/>
        <end position="304"/>
    </location>
</feature>
<feature type="domain" description="Major facilitator superfamily (MFS) profile" evidence="7">
    <location>
        <begin position="27"/>
        <end position="478"/>
    </location>
</feature>
<dbReference type="GO" id="GO:0016020">
    <property type="term" value="C:membrane"/>
    <property type="evidence" value="ECO:0007669"/>
    <property type="project" value="UniProtKB-SubCell"/>
</dbReference>
<feature type="transmembrane region" description="Helical" evidence="6">
    <location>
        <begin position="350"/>
        <end position="369"/>
    </location>
</feature>
<feature type="transmembrane region" description="Helical" evidence="6">
    <location>
        <begin position="324"/>
        <end position="343"/>
    </location>
</feature>
<feature type="transmembrane region" description="Helical" evidence="6">
    <location>
        <begin position="450"/>
        <end position="474"/>
    </location>
</feature>
<dbReference type="PROSITE" id="PS50850">
    <property type="entry name" value="MFS"/>
    <property type="match status" value="1"/>
</dbReference>
<keyword evidence="3 6" id="KW-0812">Transmembrane</keyword>
<dbReference type="PANTHER" id="PTHR42718:SF9">
    <property type="entry name" value="MAJOR FACILITATOR SUPERFAMILY MULTIDRUG TRANSPORTER MFSC"/>
    <property type="match status" value="1"/>
</dbReference>
<feature type="transmembrane region" description="Helical" evidence="6">
    <location>
        <begin position="211"/>
        <end position="230"/>
    </location>
</feature>
<dbReference type="Pfam" id="PF07690">
    <property type="entry name" value="MFS_1"/>
    <property type="match status" value="1"/>
</dbReference>
<sequence length="478" mass="48964">MADTQEIGKGGASGEPRASSLRQHLPFLSALFLADIAGAFETSMIYAAVKSIIAEFGDPTAVGWMVTIFGLVGAGCAAICGRLGDMYGRRKILIILLAAGTAGSILSAATTNFGLLLVGRGLQGLGAGVLPLLIGLLRQNLPAERVPVAVGLIVSAASAGTAGGLVLGGLLVDHMSWRSLFVASAILGALSTVTVWRLVPRAAGSDSAARLDWLSAILFLPGLALLLLMLGKGAAWGWTDGATLVAGAAGIALLGSWIWRSLRIADPLIDLRLLTNRGVALANIISALVALGALQITLIFSLLLQSPTWTGIGLGVSATVSGLVKLPSNLLGIAVAPFSGWLTQNRGERVPVFVGGIMVIVGWTAMIFWHGSILVVGAILCLIAAGTTILYTAIPNLIVPAVPEARTSEAIGTMSVIRAVAMAAGAQLVTVLLATSTVSKPGESGRYPDAAAFTLTLAVIAALTLCGTAMAFLIKRRR</sequence>
<keyword evidence="9" id="KW-1185">Reference proteome</keyword>
<evidence type="ECO:0000256" key="4">
    <source>
        <dbReference type="ARBA" id="ARBA00022989"/>
    </source>
</evidence>
<evidence type="ECO:0000259" key="7">
    <source>
        <dbReference type="PROSITE" id="PS50850"/>
    </source>
</evidence>
<feature type="transmembrane region" description="Helical" evidence="6">
    <location>
        <begin position="115"/>
        <end position="137"/>
    </location>
</feature>
<dbReference type="CDD" id="cd17504">
    <property type="entry name" value="MFS_MMR_MDR_like"/>
    <property type="match status" value="1"/>
</dbReference>
<dbReference type="InterPro" id="IPR020846">
    <property type="entry name" value="MFS_dom"/>
</dbReference>
<keyword evidence="5 6" id="KW-0472">Membrane</keyword>
<feature type="transmembrane region" description="Helical" evidence="6">
    <location>
        <begin position="61"/>
        <end position="80"/>
    </location>
</feature>
<gene>
    <name evidence="8" type="ORF">CVO77_03950</name>
</gene>
<feature type="transmembrane region" description="Helical" evidence="6">
    <location>
        <begin position="27"/>
        <end position="49"/>
    </location>
</feature>
<feature type="transmembrane region" description="Helical" evidence="6">
    <location>
        <begin position="92"/>
        <end position="109"/>
    </location>
</feature>
<feature type="transmembrane region" description="Helical" evidence="6">
    <location>
        <begin position="242"/>
        <end position="259"/>
    </location>
</feature>
<keyword evidence="4 6" id="KW-1133">Transmembrane helix</keyword>
<dbReference type="Gene3D" id="1.20.1720.10">
    <property type="entry name" value="Multidrug resistance protein D"/>
    <property type="match status" value="1"/>
</dbReference>
<proteinExistence type="predicted"/>